<dbReference type="InterPro" id="IPR017941">
    <property type="entry name" value="Rieske_2Fe-2S"/>
</dbReference>
<keyword evidence="9" id="KW-1185">Reference proteome</keyword>
<dbReference type="GO" id="GO:0016705">
    <property type="term" value="F:oxidoreductase activity, acting on paired donors, with incorporation or reduction of molecular oxygen"/>
    <property type="evidence" value="ECO:0007669"/>
    <property type="project" value="UniProtKB-ARBA"/>
</dbReference>
<feature type="domain" description="Rieske" evidence="7">
    <location>
        <begin position="82"/>
        <end position="176"/>
    </location>
</feature>
<sequence length="177" mass="16748">MTVVDPTTPTAGRSERSRRQVLCGLMVALVAPGVLAACSSGSETSGGQTTGGGTPSTGGATTGGATTGGATTGGTTGGGAAGALSTVAAIPDGGGVLVANPAGGQILLVRSGDTVAGFDPSCPHQGATVDPPKDGVISCPRHFSTFNATTGARISGQAQTGLKTVPVKVSGDSVLLG</sequence>
<dbReference type="GO" id="GO:0046872">
    <property type="term" value="F:metal ion binding"/>
    <property type="evidence" value="ECO:0007669"/>
    <property type="project" value="UniProtKB-KW"/>
</dbReference>
<dbReference type="SUPFAM" id="SSF50022">
    <property type="entry name" value="ISP domain"/>
    <property type="match status" value="1"/>
</dbReference>
<evidence type="ECO:0000259" key="7">
    <source>
        <dbReference type="PROSITE" id="PS51296"/>
    </source>
</evidence>
<dbReference type="Proteomes" id="UP001165042">
    <property type="component" value="Unassembled WGS sequence"/>
</dbReference>
<dbReference type="PROSITE" id="PS51296">
    <property type="entry name" value="RIESKE"/>
    <property type="match status" value="1"/>
</dbReference>
<feature type="chain" id="PRO_5040899708" description="Rieske domain-containing protein" evidence="6">
    <location>
        <begin position="37"/>
        <end position="177"/>
    </location>
</feature>
<keyword evidence="6" id="KW-0732">Signal</keyword>
<evidence type="ECO:0000256" key="3">
    <source>
        <dbReference type="ARBA" id="ARBA00023004"/>
    </source>
</evidence>
<name>A0A9W6QQL7_9PSEU</name>
<reference evidence="8" key="1">
    <citation type="submission" date="2023-02" db="EMBL/GenBank/DDBJ databases">
        <title>Actinokineospora globicatena NBRC 15670.</title>
        <authorList>
            <person name="Ichikawa N."/>
            <person name="Sato H."/>
            <person name="Tonouchi N."/>
        </authorList>
    </citation>
    <scope>NUCLEOTIDE SEQUENCE</scope>
    <source>
        <strain evidence="8">NBRC 15670</strain>
    </source>
</reference>
<comment type="caution">
    <text evidence="8">The sequence shown here is derived from an EMBL/GenBank/DDBJ whole genome shotgun (WGS) entry which is preliminary data.</text>
</comment>
<organism evidence="8 9">
    <name type="scientific">Actinokineospora globicatena</name>
    <dbReference type="NCBI Taxonomy" id="103729"/>
    <lineage>
        <taxon>Bacteria</taxon>
        <taxon>Bacillati</taxon>
        <taxon>Actinomycetota</taxon>
        <taxon>Actinomycetes</taxon>
        <taxon>Pseudonocardiales</taxon>
        <taxon>Pseudonocardiaceae</taxon>
        <taxon>Actinokineospora</taxon>
    </lineage>
</organism>
<keyword evidence="3" id="KW-0408">Iron</keyword>
<accession>A0A9W6QQL7</accession>
<gene>
    <name evidence="8" type="ORF">Aglo03_50610</name>
</gene>
<dbReference type="EMBL" id="BSSD01000008">
    <property type="protein sequence ID" value="GLW94245.1"/>
    <property type="molecule type" value="Genomic_DNA"/>
</dbReference>
<evidence type="ECO:0000313" key="9">
    <source>
        <dbReference type="Proteomes" id="UP001165042"/>
    </source>
</evidence>
<dbReference type="Pfam" id="PF00355">
    <property type="entry name" value="Rieske"/>
    <property type="match status" value="1"/>
</dbReference>
<dbReference type="CDD" id="cd03467">
    <property type="entry name" value="Rieske"/>
    <property type="match status" value="1"/>
</dbReference>
<feature type="region of interest" description="Disordered" evidence="5">
    <location>
        <begin position="39"/>
        <end position="82"/>
    </location>
</feature>
<evidence type="ECO:0000256" key="5">
    <source>
        <dbReference type="SAM" id="MobiDB-lite"/>
    </source>
</evidence>
<dbReference type="AlphaFoldDB" id="A0A9W6QQL7"/>
<dbReference type="Gene3D" id="2.102.10.10">
    <property type="entry name" value="Rieske [2Fe-2S] iron-sulphur domain"/>
    <property type="match status" value="1"/>
</dbReference>
<dbReference type="InterPro" id="IPR036922">
    <property type="entry name" value="Rieske_2Fe-2S_sf"/>
</dbReference>
<keyword evidence="1" id="KW-0001">2Fe-2S</keyword>
<evidence type="ECO:0000256" key="1">
    <source>
        <dbReference type="ARBA" id="ARBA00022714"/>
    </source>
</evidence>
<evidence type="ECO:0000313" key="8">
    <source>
        <dbReference type="EMBL" id="GLW94245.1"/>
    </source>
</evidence>
<dbReference type="RefSeq" id="WP_285612384.1">
    <property type="nucleotide sequence ID" value="NZ_BSSD01000008.1"/>
</dbReference>
<evidence type="ECO:0000256" key="4">
    <source>
        <dbReference type="ARBA" id="ARBA00023014"/>
    </source>
</evidence>
<dbReference type="GO" id="GO:0004497">
    <property type="term" value="F:monooxygenase activity"/>
    <property type="evidence" value="ECO:0007669"/>
    <property type="project" value="UniProtKB-ARBA"/>
</dbReference>
<protein>
    <recommendedName>
        <fullName evidence="7">Rieske domain-containing protein</fullName>
    </recommendedName>
</protein>
<dbReference type="GO" id="GO:0051537">
    <property type="term" value="F:2 iron, 2 sulfur cluster binding"/>
    <property type="evidence" value="ECO:0007669"/>
    <property type="project" value="UniProtKB-KW"/>
</dbReference>
<feature type="compositionally biased region" description="Gly residues" evidence="5">
    <location>
        <begin position="48"/>
        <end position="81"/>
    </location>
</feature>
<proteinExistence type="predicted"/>
<keyword evidence="2" id="KW-0479">Metal-binding</keyword>
<feature type="signal peptide" evidence="6">
    <location>
        <begin position="1"/>
        <end position="36"/>
    </location>
</feature>
<evidence type="ECO:0000256" key="6">
    <source>
        <dbReference type="SAM" id="SignalP"/>
    </source>
</evidence>
<keyword evidence="4" id="KW-0411">Iron-sulfur</keyword>
<evidence type="ECO:0000256" key="2">
    <source>
        <dbReference type="ARBA" id="ARBA00022723"/>
    </source>
</evidence>